<dbReference type="InParanoid" id="E5R4Q6"/>
<name>E5R4Q6_LEPMJ</name>
<evidence type="ECO:0000313" key="2">
    <source>
        <dbReference type="Proteomes" id="UP000002668"/>
    </source>
</evidence>
<organism evidence="2">
    <name type="scientific">Leptosphaeria maculans (strain JN3 / isolate v23.1.3 / race Av1-4-5-6-7-8)</name>
    <name type="common">Blackleg fungus</name>
    <name type="synonym">Phoma lingam</name>
    <dbReference type="NCBI Taxonomy" id="985895"/>
    <lineage>
        <taxon>Eukaryota</taxon>
        <taxon>Fungi</taxon>
        <taxon>Dikarya</taxon>
        <taxon>Ascomycota</taxon>
        <taxon>Pezizomycotina</taxon>
        <taxon>Dothideomycetes</taxon>
        <taxon>Pleosporomycetidae</taxon>
        <taxon>Pleosporales</taxon>
        <taxon>Pleosporineae</taxon>
        <taxon>Leptosphaeriaceae</taxon>
        <taxon>Plenodomus</taxon>
        <taxon>Plenodomus lingam/Leptosphaeria maculans species complex</taxon>
    </lineage>
</organism>
<dbReference type="VEuPathDB" id="FungiDB:LEMA_uP048850.1"/>
<dbReference type="AlphaFoldDB" id="E5R4Q6"/>
<keyword evidence="2" id="KW-1185">Reference proteome</keyword>
<accession>E5R4Q6</accession>
<sequence length="66" mass="7362">MFPATQNLGANIARTYPNPIIMSNRAKQRLRFESHHGQVSLVIHKGAEKCDWVCIAGLDEWGDGLV</sequence>
<reference evidence="2" key="1">
    <citation type="journal article" date="2011" name="Nat. Commun.">
        <title>Effector diversification within compartments of the Leptosphaeria maculans genome affected by Repeat-Induced Point mutations.</title>
        <authorList>
            <person name="Rouxel T."/>
            <person name="Grandaubert J."/>
            <person name="Hane J.K."/>
            <person name="Hoede C."/>
            <person name="van de Wouw A.P."/>
            <person name="Couloux A."/>
            <person name="Dominguez V."/>
            <person name="Anthouard V."/>
            <person name="Bally P."/>
            <person name="Bourras S."/>
            <person name="Cozijnsen A.J."/>
            <person name="Ciuffetti L.M."/>
            <person name="Degrave A."/>
            <person name="Dilmaghani A."/>
            <person name="Duret L."/>
            <person name="Fudal I."/>
            <person name="Goodwin S.B."/>
            <person name="Gout L."/>
            <person name="Glaser N."/>
            <person name="Linglin J."/>
            <person name="Kema G.H.J."/>
            <person name="Lapalu N."/>
            <person name="Lawrence C.B."/>
            <person name="May K."/>
            <person name="Meyer M."/>
            <person name="Ollivier B."/>
            <person name="Poulain J."/>
            <person name="Schoch C.L."/>
            <person name="Simon A."/>
            <person name="Spatafora J.W."/>
            <person name="Stachowiak A."/>
            <person name="Turgeon B.G."/>
            <person name="Tyler B.M."/>
            <person name="Vincent D."/>
            <person name="Weissenbach J."/>
            <person name="Amselem J."/>
            <person name="Quesneville H."/>
            <person name="Oliver R.P."/>
            <person name="Wincker P."/>
            <person name="Balesdent M.-H."/>
            <person name="Howlett B.J."/>
        </authorList>
    </citation>
    <scope>NUCLEOTIDE SEQUENCE [LARGE SCALE GENOMIC DNA]</scope>
    <source>
        <strain evidence="2">JN3 / isolate v23.1.3 / race Av1-4-5-6-7-8</strain>
    </source>
</reference>
<evidence type="ECO:0000313" key="1">
    <source>
        <dbReference type="EMBL" id="CBX92179.1"/>
    </source>
</evidence>
<protein>
    <submittedName>
        <fullName evidence="1">Predicted protein</fullName>
    </submittedName>
</protein>
<proteinExistence type="predicted"/>
<dbReference type="HOGENOM" id="CLU_2831626_0_0_1"/>
<gene>
    <name evidence="1" type="ORF">LEMA_uP048850.1</name>
</gene>
<dbReference type="Proteomes" id="UP000002668">
    <property type="component" value="Genome"/>
</dbReference>
<dbReference type="EMBL" id="FP929083">
    <property type="protein sequence ID" value="CBX92179.1"/>
    <property type="molecule type" value="Genomic_DNA"/>
</dbReference>